<dbReference type="Proteomes" id="UP000237749">
    <property type="component" value="Unassembled WGS sequence"/>
</dbReference>
<accession>A0A2S6HZC8</accession>
<keyword evidence="1" id="KW-0812">Transmembrane</keyword>
<feature type="transmembrane region" description="Helical" evidence="1">
    <location>
        <begin position="204"/>
        <end position="222"/>
    </location>
</feature>
<comment type="caution">
    <text evidence="2">The sequence shown here is derived from an EMBL/GenBank/DDBJ whole genome shotgun (WGS) entry which is preliminary data.</text>
</comment>
<feature type="transmembrane region" description="Helical" evidence="1">
    <location>
        <begin position="83"/>
        <end position="100"/>
    </location>
</feature>
<dbReference type="OrthoDB" id="2029140at2"/>
<gene>
    <name evidence="2" type="ORF">BXY41_101585</name>
</gene>
<feature type="transmembrane region" description="Helical" evidence="1">
    <location>
        <begin position="340"/>
        <end position="359"/>
    </location>
</feature>
<keyword evidence="1" id="KW-0472">Membrane</keyword>
<proteinExistence type="predicted"/>
<dbReference type="RefSeq" id="WP_104434411.1">
    <property type="nucleotide sequence ID" value="NZ_PTJA01000001.1"/>
</dbReference>
<feature type="transmembrane region" description="Helical" evidence="1">
    <location>
        <begin position="107"/>
        <end position="123"/>
    </location>
</feature>
<organism evidence="2 3">
    <name type="scientific">Lacrimispora xylanisolvens</name>
    <dbReference type="NCBI Taxonomy" id="384636"/>
    <lineage>
        <taxon>Bacteria</taxon>
        <taxon>Bacillati</taxon>
        <taxon>Bacillota</taxon>
        <taxon>Clostridia</taxon>
        <taxon>Lachnospirales</taxon>
        <taxon>Lachnospiraceae</taxon>
        <taxon>Lacrimispora</taxon>
    </lineage>
</organism>
<keyword evidence="3" id="KW-1185">Reference proteome</keyword>
<feature type="transmembrane region" description="Helical" evidence="1">
    <location>
        <begin position="278"/>
        <end position="299"/>
    </location>
</feature>
<protein>
    <submittedName>
        <fullName evidence="2">Uncharacterized protein</fullName>
    </submittedName>
</protein>
<keyword evidence="1" id="KW-1133">Transmembrane helix</keyword>
<dbReference type="PROSITE" id="PS51257">
    <property type="entry name" value="PROKAR_LIPOPROTEIN"/>
    <property type="match status" value="1"/>
</dbReference>
<evidence type="ECO:0000313" key="2">
    <source>
        <dbReference type="EMBL" id="PPK83521.1"/>
    </source>
</evidence>
<sequence length="458" mass="53043">MKQKYRYYIVPLLGTIFCLWYIFSASCDGIYSDYVRLVNSYLPDVFDPGRFFVPDILTRIPVNYVARIINVTFFDYNIMFDRVLGVLALGLSGAAITAYCVRKKLSFGWFLVLMFVLFSLNKWEMLNNGSGFAHFLSFALFYWHYEVFDRVWNGSDRVYDRICLIVIPFATTLLVAGPYCAIYSVTVLLSCVMLFFHQRKKREIWPAIYGLSALTPFLLYLWSNSYAVEDHAAPATVSLLTQLMDTPGFFVRFFVKSFSSMVIEGERAEEIFRTNGPFLFLGILVIAFYAIALWYNWYYRLYEETILPVLLIISGGLNHVLIVLSRWIFLLENYGLSSRYALQFQTGILGIILTFALLFRKKRYRVGFAAKLVAGIACFVFLAGNCYTNYIEIKKAPHRLNAYEKRAEMALKFEELTDDELRANFEYRPSREDSGQKVRSALTILKENGYSVFREGNQ</sequence>
<evidence type="ECO:0000313" key="3">
    <source>
        <dbReference type="Proteomes" id="UP000237749"/>
    </source>
</evidence>
<feature type="transmembrane region" description="Helical" evidence="1">
    <location>
        <begin position="366"/>
        <end position="384"/>
    </location>
</feature>
<reference evidence="2 3" key="1">
    <citation type="submission" date="2018-02" db="EMBL/GenBank/DDBJ databases">
        <title>Genomic Encyclopedia of Archaeal and Bacterial Type Strains, Phase II (KMG-II): from individual species to whole genera.</title>
        <authorList>
            <person name="Goeker M."/>
        </authorList>
    </citation>
    <scope>NUCLEOTIDE SEQUENCE [LARGE SCALE GENOMIC DNA]</scope>
    <source>
        <strain evidence="2 3">DSM 3808</strain>
    </source>
</reference>
<feature type="transmembrane region" description="Helical" evidence="1">
    <location>
        <begin position="306"/>
        <end position="328"/>
    </location>
</feature>
<feature type="transmembrane region" description="Helical" evidence="1">
    <location>
        <begin position="7"/>
        <end position="23"/>
    </location>
</feature>
<dbReference type="EMBL" id="PTJA01000001">
    <property type="protein sequence ID" value="PPK83521.1"/>
    <property type="molecule type" value="Genomic_DNA"/>
</dbReference>
<evidence type="ECO:0000256" key="1">
    <source>
        <dbReference type="SAM" id="Phobius"/>
    </source>
</evidence>
<name>A0A2S6HZC8_9FIRM</name>
<dbReference type="AlphaFoldDB" id="A0A2S6HZC8"/>
<feature type="transmembrane region" description="Helical" evidence="1">
    <location>
        <begin position="181"/>
        <end position="197"/>
    </location>
</feature>